<reference evidence="2" key="1">
    <citation type="journal article" date="2021" name="Nat. Commun.">
        <title>Genetic determinants of endophytism in the Arabidopsis root mycobiome.</title>
        <authorList>
            <person name="Mesny F."/>
            <person name="Miyauchi S."/>
            <person name="Thiergart T."/>
            <person name="Pickel B."/>
            <person name="Atanasova L."/>
            <person name="Karlsson M."/>
            <person name="Huettel B."/>
            <person name="Barry K.W."/>
            <person name="Haridas S."/>
            <person name="Chen C."/>
            <person name="Bauer D."/>
            <person name="Andreopoulos W."/>
            <person name="Pangilinan J."/>
            <person name="LaButti K."/>
            <person name="Riley R."/>
            <person name="Lipzen A."/>
            <person name="Clum A."/>
            <person name="Drula E."/>
            <person name="Henrissat B."/>
            <person name="Kohler A."/>
            <person name="Grigoriev I.V."/>
            <person name="Martin F.M."/>
            <person name="Hacquard S."/>
        </authorList>
    </citation>
    <scope>NUCLEOTIDE SEQUENCE</scope>
    <source>
        <strain evidence="2">MPI-SDFR-AT-0073</strain>
    </source>
</reference>
<gene>
    <name evidence="2" type="ORF">BKA67DRAFT_689627</name>
</gene>
<dbReference type="PANTHER" id="PTHR21310:SF37">
    <property type="entry name" value="AMINOGLYCOSIDE PHOSPHOTRANSFERASE DOMAIN-CONTAINING PROTEIN"/>
    <property type="match status" value="1"/>
</dbReference>
<keyword evidence="2" id="KW-0808">Transferase</keyword>
<dbReference type="Proteomes" id="UP000758603">
    <property type="component" value="Unassembled WGS sequence"/>
</dbReference>
<keyword evidence="3" id="KW-1185">Reference proteome</keyword>
<proteinExistence type="predicted"/>
<feature type="domain" description="Aminoglycoside phosphotransferase" evidence="1">
    <location>
        <begin position="54"/>
        <end position="291"/>
    </location>
</feature>
<dbReference type="GeneID" id="70138002"/>
<dbReference type="AlphaFoldDB" id="A0A9P9A1N1"/>
<evidence type="ECO:0000313" key="2">
    <source>
        <dbReference type="EMBL" id="KAH6658503.1"/>
    </source>
</evidence>
<dbReference type="InterPro" id="IPR002575">
    <property type="entry name" value="Aminoglycoside_PTrfase"/>
</dbReference>
<organism evidence="2 3">
    <name type="scientific">Truncatella angustata</name>
    <dbReference type="NCBI Taxonomy" id="152316"/>
    <lineage>
        <taxon>Eukaryota</taxon>
        <taxon>Fungi</taxon>
        <taxon>Dikarya</taxon>
        <taxon>Ascomycota</taxon>
        <taxon>Pezizomycotina</taxon>
        <taxon>Sordariomycetes</taxon>
        <taxon>Xylariomycetidae</taxon>
        <taxon>Amphisphaeriales</taxon>
        <taxon>Sporocadaceae</taxon>
        <taxon>Truncatella</taxon>
    </lineage>
</organism>
<dbReference type="PANTHER" id="PTHR21310">
    <property type="entry name" value="AMINOGLYCOSIDE PHOSPHOTRANSFERASE-RELATED-RELATED"/>
    <property type="match status" value="1"/>
</dbReference>
<dbReference type="Gene3D" id="3.30.200.20">
    <property type="entry name" value="Phosphorylase Kinase, domain 1"/>
    <property type="match status" value="1"/>
</dbReference>
<evidence type="ECO:0000259" key="1">
    <source>
        <dbReference type="Pfam" id="PF01636"/>
    </source>
</evidence>
<dbReference type="OrthoDB" id="10003767at2759"/>
<sequence length="390" mass="44235">MSSMSPQINSLNWSTTEFDGDLVHEAIQKTDWAKLCELASQQNNGLSCVPLDKITNGLHNLVRLLEFSNQTRWVARISLYKSVAESMKLRSEIAVMQFIKDRSDLPVPEIFAYEVDENNAIGVPFILMEFIPGSTAMDAAGGYENHKGQIPLAHRQSFYRSVAECHVRMTDLRFSKIGTIFRTENGEYDIGPFPDIGGPFNTTTDFLKAWAEHASFPRGKDEILQLMKGGPAEQVLGAINQFPSQVKAMASYLSRHGRGPFPLCHADFLHNNMVVNEYFEVIAIIDWEGACTLPWELVSFPAFLNVVPIHFGSPESYKEDGLPADEEERHRCYERQDYVQMVQALEQKDDLLSKCLVNEKYLAFAYSITSYQNGKLGFYNNIFKEEDRVD</sequence>
<dbReference type="GO" id="GO:0016301">
    <property type="term" value="F:kinase activity"/>
    <property type="evidence" value="ECO:0007669"/>
    <property type="project" value="UniProtKB-KW"/>
</dbReference>
<dbReference type="SUPFAM" id="SSF56112">
    <property type="entry name" value="Protein kinase-like (PK-like)"/>
    <property type="match status" value="1"/>
</dbReference>
<dbReference type="InterPro" id="IPR011009">
    <property type="entry name" value="Kinase-like_dom_sf"/>
</dbReference>
<comment type="caution">
    <text evidence="2">The sequence shown here is derived from an EMBL/GenBank/DDBJ whole genome shotgun (WGS) entry which is preliminary data.</text>
</comment>
<dbReference type="Pfam" id="PF01636">
    <property type="entry name" value="APH"/>
    <property type="match status" value="1"/>
</dbReference>
<dbReference type="RefSeq" id="XP_045962737.1">
    <property type="nucleotide sequence ID" value="XM_046109111.1"/>
</dbReference>
<keyword evidence="2" id="KW-0418">Kinase</keyword>
<dbReference type="EMBL" id="JAGPXC010000002">
    <property type="protein sequence ID" value="KAH6658503.1"/>
    <property type="molecule type" value="Genomic_DNA"/>
</dbReference>
<accession>A0A9P9A1N1</accession>
<protein>
    <submittedName>
        <fullName evidence="2">Kinase-like domain-containing protein</fullName>
    </submittedName>
</protein>
<name>A0A9P9A1N1_9PEZI</name>
<dbReference type="Gene3D" id="3.90.1200.10">
    <property type="match status" value="1"/>
</dbReference>
<evidence type="ECO:0000313" key="3">
    <source>
        <dbReference type="Proteomes" id="UP000758603"/>
    </source>
</evidence>
<dbReference type="InterPro" id="IPR051678">
    <property type="entry name" value="AGP_Transferase"/>
</dbReference>